<keyword evidence="3" id="KW-1185">Reference proteome</keyword>
<feature type="transmembrane region" description="Helical" evidence="1">
    <location>
        <begin position="120"/>
        <end position="137"/>
    </location>
</feature>
<sequence length="388" mass="43715">MKVLELDIVKCEQKRGVYTEVEVLTDFYQNFHLKIKKLQKASSYTTVTHVVVESTLWVQTLSLVIDDKKYIRPNTSRWVVVKTIYAIGSILLQLILILKWFKVPTSNSTEHVFIDSWKQILMTFFLVMFIGTCFGLLQQFRVPSEIACVLNCSNYSERNHRGKGSPGHVPHYFIGLTLLAIITITAAPATLFVTSFVKPCMPPSFFTMALLPCNDWNDTPGQFLVKAVQALVAVYTGLVVFSTTIFGLTVLLQYPVTVQLLLLDGLRRKLQLLSRLLNNAWKDPAVPFVVGCVILLNSTSLYVVLSSSKHIPLPVLVFYSVAALDTFVIIQFLFKIFSYPYTRSVELITAARRGLKEGSRCEIKYVVSCSPLKVHLGNGTFSTDRLHS</sequence>
<evidence type="ECO:0000313" key="3">
    <source>
        <dbReference type="Proteomes" id="UP000198287"/>
    </source>
</evidence>
<feature type="transmembrane region" description="Helical" evidence="1">
    <location>
        <begin position="311"/>
        <end position="334"/>
    </location>
</feature>
<keyword evidence="1" id="KW-1133">Transmembrane helix</keyword>
<protein>
    <submittedName>
        <fullName evidence="2">Uncharacterized protein</fullName>
    </submittedName>
</protein>
<reference evidence="2 3" key="1">
    <citation type="submission" date="2015-12" db="EMBL/GenBank/DDBJ databases">
        <title>The genome of Folsomia candida.</title>
        <authorList>
            <person name="Faddeeva A."/>
            <person name="Derks M.F."/>
            <person name="Anvar Y."/>
            <person name="Smit S."/>
            <person name="Van Straalen N."/>
            <person name="Roelofs D."/>
        </authorList>
    </citation>
    <scope>NUCLEOTIDE SEQUENCE [LARGE SCALE GENOMIC DNA]</scope>
    <source>
        <strain evidence="2 3">VU population</strain>
        <tissue evidence="2">Whole body</tissue>
    </source>
</reference>
<feature type="transmembrane region" description="Helical" evidence="1">
    <location>
        <begin position="172"/>
        <end position="197"/>
    </location>
</feature>
<feature type="transmembrane region" description="Helical" evidence="1">
    <location>
        <begin position="284"/>
        <end position="305"/>
    </location>
</feature>
<name>A0A226DK39_FOLCA</name>
<feature type="transmembrane region" description="Helical" evidence="1">
    <location>
        <begin position="78"/>
        <end position="100"/>
    </location>
</feature>
<comment type="caution">
    <text evidence="2">The sequence shown here is derived from an EMBL/GenBank/DDBJ whole genome shotgun (WGS) entry which is preliminary data.</text>
</comment>
<feature type="transmembrane region" description="Helical" evidence="1">
    <location>
        <begin position="232"/>
        <end position="263"/>
    </location>
</feature>
<evidence type="ECO:0000313" key="2">
    <source>
        <dbReference type="EMBL" id="OXA45912.1"/>
    </source>
</evidence>
<gene>
    <name evidence="2" type="ORF">Fcan01_18993</name>
</gene>
<keyword evidence="1" id="KW-0472">Membrane</keyword>
<dbReference type="EMBL" id="LNIX01000016">
    <property type="protein sequence ID" value="OXA45912.1"/>
    <property type="molecule type" value="Genomic_DNA"/>
</dbReference>
<proteinExistence type="predicted"/>
<accession>A0A226DK39</accession>
<organism evidence="2 3">
    <name type="scientific">Folsomia candida</name>
    <name type="common">Springtail</name>
    <dbReference type="NCBI Taxonomy" id="158441"/>
    <lineage>
        <taxon>Eukaryota</taxon>
        <taxon>Metazoa</taxon>
        <taxon>Ecdysozoa</taxon>
        <taxon>Arthropoda</taxon>
        <taxon>Hexapoda</taxon>
        <taxon>Collembola</taxon>
        <taxon>Entomobryomorpha</taxon>
        <taxon>Isotomoidea</taxon>
        <taxon>Isotomidae</taxon>
        <taxon>Proisotominae</taxon>
        <taxon>Folsomia</taxon>
    </lineage>
</organism>
<evidence type="ECO:0000256" key="1">
    <source>
        <dbReference type="SAM" id="Phobius"/>
    </source>
</evidence>
<dbReference type="Proteomes" id="UP000198287">
    <property type="component" value="Unassembled WGS sequence"/>
</dbReference>
<keyword evidence="1" id="KW-0812">Transmembrane</keyword>
<dbReference type="AlphaFoldDB" id="A0A226DK39"/>